<evidence type="ECO:0000256" key="5">
    <source>
        <dbReference type="ARBA" id="ARBA00023004"/>
    </source>
</evidence>
<dbReference type="InterPro" id="IPR042098">
    <property type="entry name" value="TauD-like_sf"/>
</dbReference>
<protein>
    <submittedName>
        <fullName evidence="7">TauD/TfdA family dioxygenase</fullName>
    </submittedName>
</protein>
<keyword evidence="3 7" id="KW-0223">Dioxygenase</keyword>
<dbReference type="PANTHER" id="PTHR43779">
    <property type="entry name" value="DIOXYGENASE RV0097-RELATED"/>
    <property type="match status" value="1"/>
</dbReference>
<evidence type="ECO:0000256" key="1">
    <source>
        <dbReference type="ARBA" id="ARBA00005896"/>
    </source>
</evidence>
<evidence type="ECO:0000256" key="4">
    <source>
        <dbReference type="ARBA" id="ARBA00023002"/>
    </source>
</evidence>
<gene>
    <name evidence="7" type="ORF">JMJ55_17395</name>
</gene>
<keyword evidence="4" id="KW-0560">Oxidoreductase</keyword>
<keyword evidence="5" id="KW-0408">Iron</keyword>
<dbReference type="Proteomes" id="UP000606490">
    <property type="component" value="Unassembled WGS sequence"/>
</dbReference>
<comment type="similarity">
    <text evidence="1">Belongs to the TfdA dioxygenase family.</text>
</comment>
<dbReference type="Pfam" id="PF02668">
    <property type="entry name" value="TauD"/>
    <property type="match status" value="1"/>
</dbReference>
<proteinExistence type="inferred from homology"/>
<comment type="caution">
    <text evidence="7">The sequence shown here is derived from an EMBL/GenBank/DDBJ whole genome shotgun (WGS) entry which is preliminary data.</text>
</comment>
<keyword evidence="2" id="KW-0479">Metal-binding</keyword>
<reference evidence="7 8" key="1">
    <citation type="submission" date="2021-01" db="EMBL/GenBank/DDBJ databases">
        <title>Belnapia mucosa sp. nov. and Belnapia arida sp. nov., isolated from the Tabernas Desert (Almeria, Spain).</title>
        <authorList>
            <person name="Molina-Menor E."/>
            <person name="Vidal-Verdu A."/>
            <person name="Calonge A."/>
            <person name="Satari L."/>
            <person name="Pereto Magraner J."/>
            <person name="Porcar Miralles M."/>
        </authorList>
    </citation>
    <scope>NUCLEOTIDE SEQUENCE [LARGE SCALE GENOMIC DNA]</scope>
    <source>
        <strain evidence="7 8">T6</strain>
    </source>
</reference>
<dbReference type="Gene3D" id="3.60.130.10">
    <property type="entry name" value="Clavaminate synthase-like"/>
    <property type="match status" value="1"/>
</dbReference>
<evidence type="ECO:0000259" key="6">
    <source>
        <dbReference type="Pfam" id="PF02668"/>
    </source>
</evidence>
<dbReference type="RefSeq" id="WP_202826853.1">
    <property type="nucleotide sequence ID" value="NZ_JAEUXJ010000007.1"/>
</dbReference>
<name>A0ABS1V8P5_9PROT</name>
<dbReference type="PANTHER" id="PTHR43779:SF3">
    <property type="entry name" value="(3R)-3-[(CARBOXYMETHYL)AMINO]FATTY ACID OXYGENASE_DECARBOXYLASE"/>
    <property type="match status" value="1"/>
</dbReference>
<dbReference type="InterPro" id="IPR051178">
    <property type="entry name" value="TfdA_dioxygenase"/>
</dbReference>
<accession>A0ABS1V8P5</accession>
<dbReference type="GO" id="GO:0051213">
    <property type="term" value="F:dioxygenase activity"/>
    <property type="evidence" value="ECO:0007669"/>
    <property type="project" value="UniProtKB-KW"/>
</dbReference>
<evidence type="ECO:0000313" key="8">
    <source>
        <dbReference type="Proteomes" id="UP000606490"/>
    </source>
</evidence>
<dbReference type="EMBL" id="JAEUXJ010000007">
    <property type="protein sequence ID" value="MBL6457114.1"/>
    <property type="molecule type" value="Genomic_DNA"/>
</dbReference>
<sequence>MTLAIRPANPSRPDFVGEVSGADLRQPLGPAEVAAIEAGMDRYAVLVFRNQDINDQQQIVFSRNFGELELATGDLAQGQARRLSMEINDISNLERDGSVMARDDRKRLFGLGNMLWHSDSSFKATPAKYSLLSARVIPEGGGNTEFADMRAAWDALDEETRALVRDLICEHSQIYSRGVLGFTDFTPEELAKWQPVPQRLVRRHPSTGRLSLFLSSHAGAIRGWPVPEARALLRDLTEHATQREFVHAHVWRPHDLVMWDNRATMHRARRYDATKVRDLHRTTVADVAPTLEQAA</sequence>
<evidence type="ECO:0000313" key="7">
    <source>
        <dbReference type="EMBL" id="MBL6457114.1"/>
    </source>
</evidence>
<evidence type="ECO:0000256" key="2">
    <source>
        <dbReference type="ARBA" id="ARBA00022723"/>
    </source>
</evidence>
<dbReference type="SUPFAM" id="SSF51197">
    <property type="entry name" value="Clavaminate synthase-like"/>
    <property type="match status" value="1"/>
</dbReference>
<organism evidence="7 8">
    <name type="scientific">Belnapia mucosa</name>
    <dbReference type="NCBI Taxonomy" id="2804532"/>
    <lineage>
        <taxon>Bacteria</taxon>
        <taxon>Pseudomonadati</taxon>
        <taxon>Pseudomonadota</taxon>
        <taxon>Alphaproteobacteria</taxon>
        <taxon>Acetobacterales</taxon>
        <taxon>Roseomonadaceae</taxon>
        <taxon>Belnapia</taxon>
    </lineage>
</organism>
<evidence type="ECO:0000256" key="3">
    <source>
        <dbReference type="ARBA" id="ARBA00022964"/>
    </source>
</evidence>
<dbReference type="InterPro" id="IPR003819">
    <property type="entry name" value="TauD/TfdA-like"/>
</dbReference>
<keyword evidence="8" id="KW-1185">Reference proteome</keyword>
<feature type="domain" description="TauD/TfdA-like" evidence="6">
    <location>
        <begin position="10"/>
        <end position="283"/>
    </location>
</feature>